<dbReference type="GO" id="GO:0005829">
    <property type="term" value="C:cytosol"/>
    <property type="evidence" value="ECO:0007669"/>
    <property type="project" value="TreeGrafter"/>
</dbReference>
<evidence type="ECO:0000256" key="5">
    <source>
        <dbReference type="ARBA" id="ARBA00023235"/>
    </source>
</evidence>
<dbReference type="PRINTS" id="PR00992">
    <property type="entry name" value="ALARACEMASE"/>
</dbReference>
<protein>
    <recommendedName>
        <fullName evidence="6 7">Alanine racemase</fullName>
        <ecNumber evidence="3 7">5.1.1.1</ecNumber>
    </recommendedName>
</protein>
<dbReference type="Proteomes" id="UP000550501">
    <property type="component" value="Unassembled WGS sequence"/>
</dbReference>
<dbReference type="Pfam" id="PF01168">
    <property type="entry name" value="Ala_racemase_N"/>
    <property type="match status" value="1"/>
</dbReference>
<dbReference type="InterPro" id="IPR011079">
    <property type="entry name" value="Ala_racemase_C"/>
</dbReference>
<dbReference type="InterPro" id="IPR000821">
    <property type="entry name" value="Ala_racemase"/>
</dbReference>
<dbReference type="HAMAP" id="MF_01201">
    <property type="entry name" value="Ala_racemase"/>
    <property type="match status" value="1"/>
</dbReference>
<comment type="cofactor">
    <cofactor evidence="2 7 8">
        <name>pyridoxal 5'-phosphate</name>
        <dbReference type="ChEBI" id="CHEBI:597326"/>
    </cofactor>
</comment>
<dbReference type="UniPathway" id="UPA00042">
    <property type="reaction ID" value="UER00497"/>
</dbReference>
<dbReference type="SMART" id="SM01005">
    <property type="entry name" value="Ala_racemase_C"/>
    <property type="match status" value="1"/>
</dbReference>
<dbReference type="InterPro" id="IPR009006">
    <property type="entry name" value="Ala_racemase/Decarboxylase_C"/>
</dbReference>
<feature type="domain" description="Alanine racemase C-terminal" evidence="10">
    <location>
        <begin position="250"/>
        <end position="379"/>
    </location>
</feature>
<comment type="catalytic activity">
    <reaction evidence="1 7">
        <text>L-alanine = D-alanine</text>
        <dbReference type="Rhea" id="RHEA:20249"/>
        <dbReference type="ChEBI" id="CHEBI:57416"/>
        <dbReference type="ChEBI" id="CHEBI:57972"/>
        <dbReference type="EC" id="5.1.1.1"/>
    </reaction>
</comment>
<evidence type="ECO:0000313" key="12">
    <source>
        <dbReference type="Proteomes" id="UP000550501"/>
    </source>
</evidence>
<dbReference type="Gene3D" id="2.40.37.10">
    <property type="entry name" value="Lyase, Ornithine Decarboxylase, Chain A, domain 1"/>
    <property type="match status" value="1"/>
</dbReference>
<dbReference type="PANTHER" id="PTHR30511">
    <property type="entry name" value="ALANINE RACEMASE"/>
    <property type="match status" value="1"/>
</dbReference>
<dbReference type="InterPro" id="IPR029066">
    <property type="entry name" value="PLP-binding_barrel"/>
</dbReference>
<feature type="binding site" evidence="7 9">
    <location>
        <position position="319"/>
    </location>
    <ligand>
        <name>substrate</name>
    </ligand>
</feature>
<comment type="function">
    <text evidence="7">Catalyzes the interconversion of L-alanine and D-alanine. May also act on other amino acids.</text>
</comment>
<evidence type="ECO:0000256" key="4">
    <source>
        <dbReference type="ARBA" id="ARBA00022898"/>
    </source>
</evidence>
<sequence length="383" mass="40358">MTTTENMLMNTPTAEIDLDAIAHNVGVLREHAGSAAVMAVVKADGYGHGATEVGRAALAAGAAELGVATLDEALVLRRDGLTAPVLCWLHPPGTDFAPALQNDIEVAVSSPRQVSDLLDAVARTGRTATVTVKADTGLSRNGVSAADHPAVVAALHRAAADGAVRVRGLMSHLAHGDDPDHPFNDEQARRLIELATQARAAGLPYEILHLSNSPATMTRPDLAFDLVRPGIAVYGQTPIPERGDMGLRPAMTVKCPVAMVRPVRAGDGVSYGHTWIAPRDTTLALVPAGYADGVFRTLSNRFEVAINGRRYQSVGRVCMDQFVVDLGPGPVEVGEGDDAILFGPGDHGEPTAQEWADLVGTINYEIVTSPRRRIGRSYVGGAR</sequence>
<dbReference type="PANTHER" id="PTHR30511:SF0">
    <property type="entry name" value="ALANINE RACEMASE, CATABOLIC-RELATED"/>
    <property type="match status" value="1"/>
</dbReference>
<dbReference type="CDD" id="cd00430">
    <property type="entry name" value="PLPDE_III_AR"/>
    <property type="match status" value="1"/>
</dbReference>
<comment type="pathway">
    <text evidence="7">Amino-acid biosynthesis; D-alanine biosynthesis; D-alanine from L-alanine: step 1/1.</text>
</comment>
<reference evidence="11 12" key="1">
    <citation type="submission" date="2020-08" db="EMBL/GenBank/DDBJ databases">
        <title>The Agave Microbiome: Exploring the role of microbial communities in plant adaptations to desert environments.</title>
        <authorList>
            <person name="Partida-Martinez L.P."/>
        </authorList>
    </citation>
    <scope>NUCLEOTIDE SEQUENCE [LARGE SCALE GENOMIC DNA]</scope>
    <source>
        <strain evidence="11 12">AT2.18</strain>
    </source>
</reference>
<feature type="active site" description="Proton acceptor; specific for L-alanine" evidence="7">
    <location>
        <position position="271"/>
    </location>
</feature>
<dbReference type="GO" id="GO:0030170">
    <property type="term" value="F:pyridoxal phosphate binding"/>
    <property type="evidence" value="ECO:0007669"/>
    <property type="project" value="UniProtKB-UniRule"/>
</dbReference>
<dbReference type="InterPro" id="IPR001608">
    <property type="entry name" value="Ala_racemase_N"/>
</dbReference>
<dbReference type="SUPFAM" id="SSF50621">
    <property type="entry name" value="Alanine racemase C-terminal domain-like"/>
    <property type="match status" value="1"/>
</dbReference>
<gene>
    <name evidence="11" type="ORF">FHR72_001435</name>
</gene>
<accession>A0A839Q9R5</accession>
<dbReference type="EMBL" id="JACHVU010000002">
    <property type="protein sequence ID" value="MBB2989972.1"/>
    <property type="molecule type" value="Genomic_DNA"/>
</dbReference>
<comment type="caution">
    <text evidence="11">The sequence shown here is derived from an EMBL/GenBank/DDBJ whole genome shotgun (WGS) entry which is preliminary data.</text>
</comment>
<name>A0A839Q9R5_MYCIR</name>
<feature type="modified residue" description="N6-(pyridoxal phosphate)lysine" evidence="7 8">
    <location>
        <position position="42"/>
    </location>
</feature>
<dbReference type="GO" id="GO:0030632">
    <property type="term" value="P:D-alanine biosynthetic process"/>
    <property type="evidence" value="ECO:0007669"/>
    <property type="project" value="UniProtKB-UniRule"/>
</dbReference>
<evidence type="ECO:0000256" key="1">
    <source>
        <dbReference type="ARBA" id="ARBA00000316"/>
    </source>
</evidence>
<dbReference type="FunFam" id="3.20.20.10:FF:000002">
    <property type="entry name" value="Alanine racemase"/>
    <property type="match status" value="1"/>
</dbReference>
<dbReference type="Gene3D" id="3.20.20.10">
    <property type="entry name" value="Alanine racemase"/>
    <property type="match status" value="1"/>
</dbReference>
<evidence type="ECO:0000256" key="3">
    <source>
        <dbReference type="ARBA" id="ARBA00013089"/>
    </source>
</evidence>
<dbReference type="AlphaFoldDB" id="A0A839Q9R5"/>
<evidence type="ECO:0000256" key="8">
    <source>
        <dbReference type="PIRSR" id="PIRSR600821-50"/>
    </source>
</evidence>
<evidence type="ECO:0000313" key="11">
    <source>
        <dbReference type="EMBL" id="MBB2989972.1"/>
    </source>
</evidence>
<dbReference type="GO" id="GO:0009252">
    <property type="term" value="P:peptidoglycan biosynthetic process"/>
    <property type="evidence" value="ECO:0007669"/>
    <property type="project" value="TreeGrafter"/>
</dbReference>
<dbReference type="EC" id="5.1.1.1" evidence="3 7"/>
<dbReference type="FunFam" id="2.40.37.10:FF:000015">
    <property type="entry name" value="Alanine racemase"/>
    <property type="match status" value="1"/>
</dbReference>
<evidence type="ECO:0000256" key="7">
    <source>
        <dbReference type="HAMAP-Rule" id="MF_01201"/>
    </source>
</evidence>
<feature type="active site" description="Proton acceptor; specific for D-alanine" evidence="7">
    <location>
        <position position="42"/>
    </location>
</feature>
<evidence type="ECO:0000259" key="10">
    <source>
        <dbReference type="SMART" id="SM01005"/>
    </source>
</evidence>
<keyword evidence="5 7" id="KW-0413">Isomerase</keyword>
<dbReference type="GO" id="GO:0008784">
    <property type="term" value="F:alanine racemase activity"/>
    <property type="evidence" value="ECO:0007669"/>
    <property type="project" value="UniProtKB-UniRule"/>
</dbReference>
<organism evidence="11 12">
    <name type="scientific">Mycolicibacterium iranicum</name>
    <name type="common">Mycobacterium iranicum</name>
    <dbReference type="NCBI Taxonomy" id="912594"/>
    <lineage>
        <taxon>Bacteria</taxon>
        <taxon>Bacillati</taxon>
        <taxon>Actinomycetota</taxon>
        <taxon>Actinomycetes</taxon>
        <taxon>Mycobacteriales</taxon>
        <taxon>Mycobacteriaceae</taxon>
        <taxon>Mycolicibacterium</taxon>
    </lineage>
</organism>
<dbReference type="Pfam" id="PF00842">
    <property type="entry name" value="Ala_racemase_C"/>
    <property type="match status" value="1"/>
</dbReference>
<dbReference type="PROSITE" id="PS00395">
    <property type="entry name" value="ALANINE_RACEMASE"/>
    <property type="match status" value="1"/>
</dbReference>
<dbReference type="SUPFAM" id="SSF51419">
    <property type="entry name" value="PLP-binding barrel"/>
    <property type="match status" value="1"/>
</dbReference>
<feature type="binding site" evidence="7 9">
    <location>
        <position position="140"/>
    </location>
    <ligand>
        <name>substrate</name>
    </ligand>
</feature>
<comment type="similarity">
    <text evidence="7">Belongs to the alanine racemase family.</text>
</comment>
<dbReference type="NCBIfam" id="TIGR00492">
    <property type="entry name" value="alr"/>
    <property type="match status" value="1"/>
</dbReference>
<evidence type="ECO:0000256" key="6">
    <source>
        <dbReference type="ARBA" id="ARBA00072221"/>
    </source>
</evidence>
<evidence type="ECO:0000256" key="9">
    <source>
        <dbReference type="PIRSR" id="PIRSR600821-52"/>
    </source>
</evidence>
<keyword evidence="12" id="KW-1185">Reference proteome</keyword>
<dbReference type="InterPro" id="IPR020622">
    <property type="entry name" value="Ala_racemase_pyridoxalP-BS"/>
</dbReference>
<evidence type="ECO:0000256" key="2">
    <source>
        <dbReference type="ARBA" id="ARBA00001933"/>
    </source>
</evidence>
<keyword evidence="4 7" id="KW-0663">Pyridoxal phosphate</keyword>
<proteinExistence type="inferred from homology"/>